<proteinExistence type="inferred from homology"/>
<dbReference type="Proteomes" id="UP000316079">
    <property type="component" value="Unassembled WGS sequence"/>
</dbReference>
<dbReference type="EMBL" id="SRMA01025441">
    <property type="protein sequence ID" value="TRY94446.1"/>
    <property type="molecule type" value="Genomic_DNA"/>
</dbReference>
<dbReference type="PANTHER" id="PTHR12993">
    <property type="entry name" value="N-ACETYLGLUCOSAMINYL-PHOSPHATIDYLINOSITOL DE-N-ACETYLASE-RELATED"/>
    <property type="match status" value="1"/>
</dbReference>
<reference evidence="3 4" key="1">
    <citation type="journal article" date="2019" name="Sci. Data">
        <title>Hybrid genome assembly and annotation of Danionella translucida.</title>
        <authorList>
            <person name="Kadobianskyi M."/>
            <person name="Schulze L."/>
            <person name="Schuelke M."/>
            <person name="Judkewitz B."/>
        </authorList>
    </citation>
    <scope>NUCLEOTIDE SEQUENCE [LARGE SCALE GENOMIC DNA]</scope>
    <source>
        <strain evidence="3 4">Bolton</strain>
    </source>
</reference>
<sequence length="283" mass="32255">MFVFVTALLLSLVYVFFIKFVYYKQSVIWQYTLNKITSHLNIDGIPRFSSTQESPRPRLKQIAALLVTAHPDDECMFFAPTIINLVESRADVYLLCLSTGNYNNQGAQRKKELLNSCAVLGIPANLVTVIDHKDLPDDPSVLWSTALISSLVLKHIQKHNISMVLTFDERGVSGHANHIAIHKSLSYLASSGRLPEGCQFFSLDSINILRKYLSVLEVPISWLLPSDFCSLIGRAEYTRAKKAMLCHRSQLLWFRRLYILFSSYMFVNTFHAVTIETKNVKIY</sequence>
<dbReference type="SUPFAM" id="SSF102588">
    <property type="entry name" value="LmbE-like"/>
    <property type="match status" value="1"/>
</dbReference>
<dbReference type="InterPro" id="IPR003737">
    <property type="entry name" value="GlcNAc_PI_deacetylase-related"/>
</dbReference>
<dbReference type="GO" id="GO:0005783">
    <property type="term" value="C:endoplasmic reticulum"/>
    <property type="evidence" value="ECO:0007669"/>
    <property type="project" value="TreeGrafter"/>
</dbReference>
<evidence type="ECO:0000256" key="2">
    <source>
        <dbReference type="ARBA" id="ARBA00012176"/>
    </source>
</evidence>
<evidence type="ECO:0000313" key="4">
    <source>
        <dbReference type="Proteomes" id="UP000316079"/>
    </source>
</evidence>
<dbReference type="UniPathway" id="UPA00196"/>
<dbReference type="Gene3D" id="3.40.50.10320">
    <property type="entry name" value="LmbE-like"/>
    <property type="match status" value="1"/>
</dbReference>
<name>A0A553QXB1_9TELE</name>
<gene>
    <name evidence="3" type="ORF">DNTS_011368</name>
</gene>
<dbReference type="GO" id="GO:0016020">
    <property type="term" value="C:membrane"/>
    <property type="evidence" value="ECO:0007669"/>
    <property type="project" value="GOC"/>
</dbReference>
<protein>
    <recommendedName>
        <fullName evidence="2">N-acetylglucosaminylphosphatidylinositol deacetylase</fullName>
        <ecNumber evidence="2">3.5.1.89</ecNumber>
    </recommendedName>
</protein>
<dbReference type="EC" id="3.5.1.89" evidence="2"/>
<dbReference type="GO" id="GO:0000225">
    <property type="term" value="F:N-acetylglucosaminylphosphatidylinositol deacetylase activity"/>
    <property type="evidence" value="ECO:0007669"/>
    <property type="project" value="UniProtKB-EC"/>
</dbReference>
<organism evidence="3 4">
    <name type="scientific">Danionella cerebrum</name>
    <dbReference type="NCBI Taxonomy" id="2873325"/>
    <lineage>
        <taxon>Eukaryota</taxon>
        <taxon>Metazoa</taxon>
        <taxon>Chordata</taxon>
        <taxon>Craniata</taxon>
        <taxon>Vertebrata</taxon>
        <taxon>Euteleostomi</taxon>
        <taxon>Actinopterygii</taxon>
        <taxon>Neopterygii</taxon>
        <taxon>Teleostei</taxon>
        <taxon>Ostariophysi</taxon>
        <taxon>Cypriniformes</taxon>
        <taxon>Danionidae</taxon>
        <taxon>Danioninae</taxon>
        <taxon>Danionella</taxon>
    </lineage>
</organism>
<dbReference type="Pfam" id="PF02585">
    <property type="entry name" value="PIG-L"/>
    <property type="match status" value="1"/>
</dbReference>
<dbReference type="GO" id="GO:0006506">
    <property type="term" value="P:GPI anchor biosynthetic process"/>
    <property type="evidence" value="ECO:0007669"/>
    <property type="project" value="UniProtKB-UniPathway"/>
</dbReference>
<comment type="caution">
    <text evidence="3">The sequence shown here is derived from an EMBL/GenBank/DDBJ whole genome shotgun (WGS) entry which is preliminary data.</text>
</comment>
<dbReference type="OrthoDB" id="440160at2759"/>
<dbReference type="PANTHER" id="PTHR12993:SF11">
    <property type="entry name" value="N-ACETYLGLUCOSAMINYL-PHOSPHATIDYLINOSITOL DE-N-ACETYLASE"/>
    <property type="match status" value="1"/>
</dbReference>
<evidence type="ECO:0000313" key="3">
    <source>
        <dbReference type="EMBL" id="TRY94446.1"/>
    </source>
</evidence>
<comment type="similarity">
    <text evidence="1">Belongs to the PIGL family.</text>
</comment>
<evidence type="ECO:0000256" key="1">
    <source>
        <dbReference type="ARBA" id="ARBA00006066"/>
    </source>
</evidence>
<dbReference type="AlphaFoldDB" id="A0A553QXB1"/>
<dbReference type="STRING" id="623744.A0A553QXB1"/>
<dbReference type="InterPro" id="IPR024078">
    <property type="entry name" value="LmbE-like_dom_sf"/>
</dbReference>
<keyword evidence="4" id="KW-1185">Reference proteome</keyword>
<accession>A0A553QXB1</accession>